<dbReference type="InterPro" id="IPR001874">
    <property type="entry name" value="DHquinase_II"/>
</dbReference>
<comment type="similarity">
    <text evidence="4 9">Belongs to the type-II 3-dehydroquinase family.</text>
</comment>
<dbReference type="PANTHER" id="PTHR21272:SF3">
    <property type="entry name" value="CATABOLIC 3-DEHYDROQUINASE"/>
    <property type="match status" value="1"/>
</dbReference>
<evidence type="ECO:0000256" key="9">
    <source>
        <dbReference type="HAMAP-Rule" id="MF_00169"/>
    </source>
</evidence>
<evidence type="ECO:0000256" key="10">
    <source>
        <dbReference type="PIRSR" id="PIRSR001399-1"/>
    </source>
</evidence>
<dbReference type="NCBIfam" id="NF003807">
    <property type="entry name" value="PRK05395.1-4"/>
    <property type="match status" value="1"/>
</dbReference>
<dbReference type="NCBIfam" id="NF003805">
    <property type="entry name" value="PRK05395.1-2"/>
    <property type="match status" value="1"/>
</dbReference>
<evidence type="ECO:0000256" key="4">
    <source>
        <dbReference type="ARBA" id="ARBA00011037"/>
    </source>
</evidence>
<accession>A0A849IF54</accession>
<feature type="binding site" evidence="9 11">
    <location>
        <position position="79"/>
    </location>
    <ligand>
        <name>substrate</name>
    </ligand>
</feature>
<dbReference type="UniPathway" id="UPA00053">
    <property type="reaction ID" value="UER00086"/>
</dbReference>
<gene>
    <name evidence="9 13" type="primary">aroQ</name>
    <name evidence="13" type="ORF">HJG44_19745</name>
</gene>
<feature type="site" description="Transition state stabilizer" evidence="9 12">
    <location>
        <position position="18"/>
    </location>
</feature>
<dbReference type="NCBIfam" id="NF003806">
    <property type="entry name" value="PRK05395.1-3"/>
    <property type="match status" value="1"/>
</dbReference>
<feature type="binding site" evidence="9 11">
    <location>
        <position position="110"/>
    </location>
    <ligand>
        <name>substrate</name>
    </ligand>
</feature>
<dbReference type="GO" id="GO:0009423">
    <property type="term" value="P:chorismate biosynthetic process"/>
    <property type="evidence" value="ECO:0007669"/>
    <property type="project" value="UniProtKB-UniRule"/>
</dbReference>
<comment type="function">
    <text evidence="2 9">Catalyzes a trans-dehydration via an enolate intermediate.</text>
</comment>
<keyword evidence="8 9" id="KW-0456">Lyase</keyword>
<dbReference type="EMBL" id="JABEPP010000006">
    <property type="protein sequence ID" value="NNM74597.1"/>
    <property type="molecule type" value="Genomic_DNA"/>
</dbReference>
<dbReference type="Gene3D" id="3.40.50.9100">
    <property type="entry name" value="Dehydroquinase, class II"/>
    <property type="match status" value="1"/>
</dbReference>
<sequence>MARIFVLNGPNLNLLGTREPGIYGTLTLTDVEARLRARAGDRAEIVFRQSNHEGELVTWIQEAGQEGAGVILNAGAYTHTSVALRDAISGAKADTIEVHLSNTHAREPFRHRSYISAVCRGVIAGFGPLSYELALEALLAQVP</sequence>
<feature type="binding site" evidence="9 11">
    <location>
        <position position="86"/>
    </location>
    <ligand>
        <name>substrate</name>
    </ligand>
</feature>
<evidence type="ECO:0000256" key="6">
    <source>
        <dbReference type="ARBA" id="ARBA00012060"/>
    </source>
</evidence>
<dbReference type="HAMAP" id="MF_00169">
    <property type="entry name" value="AroQ"/>
    <property type="match status" value="1"/>
</dbReference>
<dbReference type="InterPro" id="IPR036441">
    <property type="entry name" value="DHquinase_II_sf"/>
</dbReference>
<evidence type="ECO:0000256" key="11">
    <source>
        <dbReference type="PIRSR" id="PIRSR001399-2"/>
    </source>
</evidence>
<dbReference type="EC" id="4.2.1.10" evidence="6 9"/>
<evidence type="ECO:0000256" key="5">
    <source>
        <dbReference type="ARBA" id="ARBA00011193"/>
    </source>
</evidence>
<keyword evidence="9" id="KW-0028">Amino-acid biosynthesis</keyword>
<evidence type="ECO:0000313" key="14">
    <source>
        <dbReference type="Proteomes" id="UP000564885"/>
    </source>
</evidence>
<feature type="binding site" evidence="9 11">
    <location>
        <position position="73"/>
    </location>
    <ligand>
        <name>substrate</name>
    </ligand>
</feature>
<dbReference type="GO" id="GO:0009073">
    <property type="term" value="P:aromatic amino acid family biosynthetic process"/>
    <property type="evidence" value="ECO:0007669"/>
    <property type="project" value="UniProtKB-KW"/>
</dbReference>
<comment type="caution">
    <text evidence="13">The sequence shown here is derived from an EMBL/GenBank/DDBJ whole genome shotgun (WGS) entry which is preliminary data.</text>
</comment>
<comment type="catalytic activity">
    <reaction evidence="1 9">
        <text>3-dehydroquinate = 3-dehydroshikimate + H2O</text>
        <dbReference type="Rhea" id="RHEA:21096"/>
        <dbReference type="ChEBI" id="CHEBI:15377"/>
        <dbReference type="ChEBI" id="CHEBI:16630"/>
        <dbReference type="ChEBI" id="CHEBI:32364"/>
        <dbReference type="EC" id="4.2.1.10"/>
    </reaction>
</comment>
<protein>
    <recommendedName>
        <fullName evidence="6 9">3-dehydroquinate dehydratase</fullName>
        <shortName evidence="9">3-dehydroquinase</shortName>
        <ecNumber evidence="6 9">4.2.1.10</ecNumber>
    </recommendedName>
    <alternativeName>
        <fullName evidence="9">Type II DHQase</fullName>
    </alternativeName>
</protein>
<keyword evidence="14" id="KW-1185">Reference proteome</keyword>
<dbReference type="Pfam" id="PF01220">
    <property type="entry name" value="DHquinase_II"/>
    <property type="match status" value="1"/>
</dbReference>
<dbReference type="CDD" id="cd00466">
    <property type="entry name" value="DHQase_II"/>
    <property type="match status" value="1"/>
</dbReference>
<dbReference type="SUPFAM" id="SSF52304">
    <property type="entry name" value="Type II 3-dehydroquinate dehydratase"/>
    <property type="match status" value="1"/>
</dbReference>
<feature type="active site" description="Proton acceptor" evidence="9 10">
    <location>
        <position position="23"/>
    </location>
</feature>
<dbReference type="InterPro" id="IPR018509">
    <property type="entry name" value="DHquinase_II_CS"/>
</dbReference>
<organism evidence="13 14">
    <name type="scientific">Enterovirga aerilata</name>
    <dbReference type="NCBI Taxonomy" id="2730920"/>
    <lineage>
        <taxon>Bacteria</taxon>
        <taxon>Pseudomonadati</taxon>
        <taxon>Pseudomonadota</taxon>
        <taxon>Alphaproteobacteria</taxon>
        <taxon>Hyphomicrobiales</taxon>
        <taxon>Methylobacteriaceae</taxon>
        <taxon>Enterovirga</taxon>
    </lineage>
</organism>
<evidence type="ECO:0000256" key="1">
    <source>
        <dbReference type="ARBA" id="ARBA00001864"/>
    </source>
</evidence>
<keyword evidence="7 9" id="KW-0057">Aromatic amino acid biosynthesis</keyword>
<dbReference type="PANTHER" id="PTHR21272">
    <property type="entry name" value="CATABOLIC 3-DEHYDROQUINASE"/>
    <property type="match status" value="1"/>
</dbReference>
<evidence type="ECO:0000256" key="7">
    <source>
        <dbReference type="ARBA" id="ARBA00023141"/>
    </source>
</evidence>
<feature type="active site" description="Proton donor" evidence="9 10">
    <location>
        <position position="99"/>
    </location>
</feature>
<dbReference type="GO" id="GO:0019631">
    <property type="term" value="P:quinate catabolic process"/>
    <property type="evidence" value="ECO:0007669"/>
    <property type="project" value="TreeGrafter"/>
</dbReference>
<proteinExistence type="inferred from homology"/>
<name>A0A849IF54_9HYPH</name>
<dbReference type="GO" id="GO:0003855">
    <property type="term" value="F:3-dehydroquinate dehydratase activity"/>
    <property type="evidence" value="ECO:0007669"/>
    <property type="project" value="UniProtKB-UniRule"/>
</dbReference>
<dbReference type="PROSITE" id="PS01029">
    <property type="entry name" value="DEHYDROQUINASE_II"/>
    <property type="match status" value="1"/>
</dbReference>
<dbReference type="GO" id="GO:0008652">
    <property type="term" value="P:amino acid biosynthetic process"/>
    <property type="evidence" value="ECO:0007669"/>
    <property type="project" value="UniProtKB-KW"/>
</dbReference>
<dbReference type="AlphaFoldDB" id="A0A849IF54"/>
<evidence type="ECO:0000256" key="8">
    <source>
        <dbReference type="ARBA" id="ARBA00023239"/>
    </source>
</evidence>
<evidence type="ECO:0000256" key="3">
    <source>
        <dbReference type="ARBA" id="ARBA00004902"/>
    </source>
</evidence>
<dbReference type="NCBIfam" id="TIGR01088">
    <property type="entry name" value="aroQ"/>
    <property type="match status" value="1"/>
</dbReference>
<dbReference type="Proteomes" id="UP000564885">
    <property type="component" value="Unassembled WGS sequence"/>
</dbReference>
<evidence type="ECO:0000256" key="2">
    <source>
        <dbReference type="ARBA" id="ARBA00003924"/>
    </source>
</evidence>
<dbReference type="PIRSF" id="PIRSF001399">
    <property type="entry name" value="DHquinase_II"/>
    <property type="match status" value="1"/>
</dbReference>
<evidence type="ECO:0000313" key="13">
    <source>
        <dbReference type="EMBL" id="NNM74597.1"/>
    </source>
</evidence>
<comment type="subunit">
    <text evidence="5 9">Homododecamer.</text>
</comment>
<evidence type="ECO:0000256" key="12">
    <source>
        <dbReference type="PIRSR" id="PIRSR001399-3"/>
    </source>
</evidence>
<comment type="pathway">
    <text evidence="3 9">Metabolic intermediate biosynthesis; chorismate biosynthesis; chorismate from D-erythrose 4-phosphate and phosphoenolpyruvate: step 3/7.</text>
</comment>
<feature type="binding site" evidence="9 11">
    <location>
        <begin position="100"/>
        <end position="101"/>
    </location>
    <ligand>
        <name>substrate</name>
    </ligand>
</feature>
<dbReference type="RefSeq" id="WP_171220065.1">
    <property type="nucleotide sequence ID" value="NZ_JABEPP010000006.1"/>
</dbReference>
<reference evidence="13 14" key="1">
    <citation type="submission" date="2020-04" db="EMBL/GenBank/DDBJ databases">
        <title>Enterovirga sp. isolate from soil.</title>
        <authorList>
            <person name="Chea S."/>
            <person name="Kim D.-U."/>
        </authorList>
    </citation>
    <scope>NUCLEOTIDE SEQUENCE [LARGE SCALE GENOMIC DNA]</scope>
    <source>
        <strain evidence="13 14">DB1703</strain>
    </source>
</reference>